<protein>
    <submittedName>
        <fullName evidence="4">Uncharacterized protein</fullName>
    </submittedName>
</protein>
<accession>A0A7S2SWK5</accession>
<proteinExistence type="predicted"/>
<evidence type="ECO:0000313" key="3">
    <source>
        <dbReference type="EMBL" id="CAD9711586.1"/>
    </source>
</evidence>
<dbReference type="EMBL" id="HBHL01000682">
    <property type="protein sequence ID" value="CAD9711594.1"/>
    <property type="molecule type" value="Transcribed_RNA"/>
</dbReference>
<feature type="compositionally biased region" description="Basic and acidic residues" evidence="2">
    <location>
        <begin position="323"/>
        <end position="335"/>
    </location>
</feature>
<sequence>MEGNGMSVTEMDVEAELLALSPAGGAEEDPLLEVLGGGFVVPHQREQKISHREWNSKGVSGTLAEGSLVCFSNEEGLPLKVVKHPEGRYWELVPTHVNLMSESEEDPQHYLAPECVFTVLRKGERDYGFRSWAAEGRLLQATRNRREKPRVTNYNFHGWETWRLVGNTLQNLAWKTDLSAWNISEVRVQVLSMAIEREMKLKSEHREVRKALLLTEEKREEAEGQYKHAIQTCQKQMELAAQQTDELQARLAENLATNECLSTEVLEYQEINKRSHAAVARLERDVSTLETKERDGRRKCEALEDTLAEERAKAKERLRKQKEKSASENRKLKRQMEARLRELEEENEGLRKALDSIASKISQFSARNTPVAAARPRAGSASAGSGEGGFDSLSEGTNTPTLSAEEDGLELNREYPLEDDYPVDATLLTDGEDCPDSKIALIELDAEPTELTAREDPSDLKPEESAAEEERVVAQAIEGEGGKGEVGDTARESPSVQPSSTLESLGIENSESSDLFETSFEDEVQTTEVAKQAKTEVEMFKQQEPKPYHQESLYPVQFDAKKVKGGSGLQEARASAEMPFHKKTLGGGKRISALPPAAAMMGGDDGAEYENKFESEDWWNSFTMQSSLH</sequence>
<feature type="compositionally biased region" description="Low complexity" evidence="2">
    <location>
        <begin position="372"/>
        <end position="384"/>
    </location>
</feature>
<feature type="compositionally biased region" description="Polar residues" evidence="2">
    <location>
        <begin position="492"/>
        <end position="509"/>
    </location>
</feature>
<dbReference type="AlphaFoldDB" id="A0A7S2SWK5"/>
<evidence type="ECO:0000256" key="2">
    <source>
        <dbReference type="SAM" id="MobiDB-lite"/>
    </source>
</evidence>
<dbReference type="EMBL" id="HBHL01000671">
    <property type="protein sequence ID" value="CAD9711586.1"/>
    <property type="molecule type" value="Transcribed_RNA"/>
</dbReference>
<reference evidence="4" key="1">
    <citation type="submission" date="2021-01" db="EMBL/GenBank/DDBJ databases">
        <authorList>
            <person name="Corre E."/>
            <person name="Pelletier E."/>
            <person name="Niang G."/>
            <person name="Scheremetjew M."/>
            <person name="Finn R."/>
            <person name="Kale V."/>
            <person name="Holt S."/>
            <person name="Cochrane G."/>
            <person name="Meng A."/>
            <person name="Brown T."/>
            <person name="Cohen L."/>
        </authorList>
    </citation>
    <scope>NUCLEOTIDE SEQUENCE</scope>
    <source>
        <strain evidence="4">CCMP1205</strain>
    </source>
</reference>
<feature type="region of interest" description="Disordered" evidence="2">
    <location>
        <begin position="448"/>
        <end position="509"/>
    </location>
</feature>
<feature type="compositionally biased region" description="Basic and acidic residues" evidence="2">
    <location>
        <begin position="480"/>
        <end position="491"/>
    </location>
</feature>
<keyword evidence="1" id="KW-0175">Coiled coil</keyword>
<feature type="compositionally biased region" description="Basic and acidic residues" evidence="2">
    <location>
        <begin position="452"/>
        <end position="472"/>
    </location>
</feature>
<name>A0A7S2SWK5_9CHLO</name>
<evidence type="ECO:0000256" key="1">
    <source>
        <dbReference type="SAM" id="Coils"/>
    </source>
</evidence>
<feature type="region of interest" description="Disordered" evidence="2">
    <location>
        <begin position="368"/>
        <end position="417"/>
    </location>
</feature>
<organism evidence="4">
    <name type="scientific">Chloropicon primus</name>
    <dbReference type="NCBI Taxonomy" id="1764295"/>
    <lineage>
        <taxon>Eukaryota</taxon>
        <taxon>Viridiplantae</taxon>
        <taxon>Chlorophyta</taxon>
        <taxon>Chloropicophyceae</taxon>
        <taxon>Chloropicales</taxon>
        <taxon>Chloropicaceae</taxon>
        <taxon>Chloropicon</taxon>
    </lineage>
</organism>
<feature type="region of interest" description="Disordered" evidence="2">
    <location>
        <begin position="312"/>
        <end position="335"/>
    </location>
</feature>
<feature type="coiled-coil region" evidence="1">
    <location>
        <begin position="205"/>
        <end position="250"/>
    </location>
</feature>
<evidence type="ECO:0000313" key="4">
    <source>
        <dbReference type="EMBL" id="CAD9711594.1"/>
    </source>
</evidence>
<gene>
    <name evidence="3" type="ORF">CPRI1469_LOCUS426</name>
    <name evidence="4" type="ORF">CPRI1469_LOCUS434</name>
</gene>